<accession>A0AAW0UWV6</accession>
<sequence>METNETVAVCPPGKSIRLCVVFVMAGVLTVMCLTRTTVTIPTSVSHYLDIVIAILMVVLMLCVLELCLGVELCSDPCSCCSRDAEAQERGAQLTTPDYGQAPPSYEVIMMQGGSRSQAGGSRTAGRGGRGRGRGRENEPLKRDFSVYFKRHFSEDYITPPMRPFVTPGASETSIMSASELWLTVDGLPSYEEAIARLREEEEEMVLKLREEVAEQLEEEEARVRLQGELVAQQMEEAAAQPQSQLLARLDEETEARRQEDGTG</sequence>
<feature type="region of interest" description="Disordered" evidence="2">
    <location>
        <begin position="234"/>
        <end position="263"/>
    </location>
</feature>
<feature type="compositionally biased region" description="Low complexity" evidence="2">
    <location>
        <begin position="234"/>
        <end position="244"/>
    </location>
</feature>
<gene>
    <name evidence="4" type="ORF">O3P69_000527</name>
</gene>
<keyword evidence="5" id="KW-1185">Reference proteome</keyword>
<evidence type="ECO:0000256" key="2">
    <source>
        <dbReference type="SAM" id="MobiDB-lite"/>
    </source>
</evidence>
<protein>
    <submittedName>
        <fullName evidence="4">Uncharacterized protein</fullName>
    </submittedName>
</protein>
<keyword evidence="3" id="KW-0472">Membrane</keyword>
<feature type="transmembrane region" description="Helical" evidence="3">
    <location>
        <begin position="46"/>
        <end position="72"/>
    </location>
</feature>
<feature type="compositionally biased region" description="Low complexity" evidence="2">
    <location>
        <begin position="112"/>
        <end position="124"/>
    </location>
</feature>
<feature type="compositionally biased region" description="Basic and acidic residues" evidence="2">
    <location>
        <begin position="248"/>
        <end position="263"/>
    </location>
</feature>
<dbReference type="EMBL" id="JARAKH010000006">
    <property type="protein sequence ID" value="KAK8403521.1"/>
    <property type="molecule type" value="Genomic_DNA"/>
</dbReference>
<evidence type="ECO:0000256" key="3">
    <source>
        <dbReference type="SAM" id="Phobius"/>
    </source>
</evidence>
<feature type="transmembrane region" description="Helical" evidence="3">
    <location>
        <begin position="15"/>
        <end position="34"/>
    </location>
</feature>
<comment type="caution">
    <text evidence="4">The sequence shown here is derived from an EMBL/GenBank/DDBJ whole genome shotgun (WGS) entry which is preliminary data.</text>
</comment>
<organism evidence="4 5">
    <name type="scientific">Scylla paramamosain</name>
    <name type="common">Mud crab</name>
    <dbReference type="NCBI Taxonomy" id="85552"/>
    <lineage>
        <taxon>Eukaryota</taxon>
        <taxon>Metazoa</taxon>
        <taxon>Ecdysozoa</taxon>
        <taxon>Arthropoda</taxon>
        <taxon>Crustacea</taxon>
        <taxon>Multicrustacea</taxon>
        <taxon>Malacostraca</taxon>
        <taxon>Eumalacostraca</taxon>
        <taxon>Eucarida</taxon>
        <taxon>Decapoda</taxon>
        <taxon>Pleocyemata</taxon>
        <taxon>Brachyura</taxon>
        <taxon>Eubrachyura</taxon>
        <taxon>Portunoidea</taxon>
        <taxon>Portunidae</taxon>
        <taxon>Portuninae</taxon>
        <taxon>Scylla</taxon>
    </lineage>
</organism>
<keyword evidence="3" id="KW-0812">Transmembrane</keyword>
<feature type="coiled-coil region" evidence="1">
    <location>
        <begin position="190"/>
        <end position="226"/>
    </location>
</feature>
<name>A0AAW0UWV6_SCYPA</name>
<keyword evidence="3" id="KW-1133">Transmembrane helix</keyword>
<proteinExistence type="predicted"/>
<dbReference type="AlphaFoldDB" id="A0AAW0UWV6"/>
<reference evidence="4 5" key="1">
    <citation type="submission" date="2023-03" db="EMBL/GenBank/DDBJ databases">
        <title>High-quality genome of Scylla paramamosain provides insights in environmental adaptation.</title>
        <authorList>
            <person name="Zhang L."/>
        </authorList>
    </citation>
    <scope>NUCLEOTIDE SEQUENCE [LARGE SCALE GENOMIC DNA]</scope>
    <source>
        <strain evidence="4">LZ_2023a</strain>
        <tissue evidence="4">Muscle</tissue>
    </source>
</reference>
<keyword evidence="1" id="KW-0175">Coiled coil</keyword>
<feature type="region of interest" description="Disordered" evidence="2">
    <location>
        <begin position="112"/>
        <end position="137"/>
    </location>
</feature>
<evidence type="ECO:0000313" key="5">
    <source>
        <dbReference type="Proteomes" id="UP001487740"/>
    </source>
</evidence>
<evidence type="ECO:0000313" key="4">
    <source>
        <dbReference type="EMBL" id="KAK8403521.1"/>
    </source>
</evidence>
<evidence type="ECO:0000256" key="1">
    <source>
        <dbReference type="SAM" id="Coils"/>
    </source>
</evidence>
<dbReference type="Proteomes" id="UP001487740">
    <property type="component" value="Unassembled WGS sequence"/>
</dbReference>